<dbReference type="Proteomes" id="UP000215914">
    <property type="component" value="Unassembled WGS sequence"/>
</dbReference>
<evidence type="ECO:0000313" key="3">
    <source>
        <dbReference type="Proteomes" id="UP000215914"/>
    </source>
</evidence>
<comment type="caution">
    <text evidence="2">The sequence shown here is derived from an EMBL/GenBank/DDBJ whole genome shotgun (WGS) entry which is preliminary data.</text>
</comment>
<protein>
    <recommendedName>
        <fullName evidence="4">Reverse transcriptase domain-containing protein</fullName>
    </recommendedName>
</protein>
<dbReference type="AlphaFoldDB" id="A0A9K3MZW0"/>
<reference evidence="2" key="2">
    <citation type="submission" date="2020-06" db="EMBL/GenBank/DDBJ databases">
        <title>Helianthus annuus Genome sequencing and assembly Release 2.</title>
        <authorList>
            <person name="Gouzy J."/>
            <person name="Langlade N."/>
            <person name="Munos S."/>
        </authorList>
    </citation>
    <scope>NUCLEOTIDE SEQUENCE</scope>
    <source>
        <tissue evidence="2">Leaves</tissue>
    </source>
</reference>
<proteinExistence type="predicted"/>
<evidence type="ECO:0000256" key="1">
    <source>
        <dbReference type="SAM" id="MobiDB-lite"/>
    </source>
</evidence>
<feature type="compositionally biased region" description="Polar residues" evidence="1">
    <location>
        <begin position="1"/>
        <end position="18"/>
    </location>
</feature>
<name>A0A9K3MZW0_HELAN</name>
<sequence length="141" mass="15182">MSRQNMAPRRTVNNQDSDQPPPPPLSRTAEELNALLEERISATIAQYEANHTEHSGGPSNARRNGNGDSSGGNTAQGCTFKHFLDCKPPNYDGTGSAVAFVRWMEKTDATIHMSKCTADQQVTFVTPPKSTRGVPPLGGVT</sequence>
<keyword evidence="3" id="KW-1185">Reference proteome</keyword>
<evidence type="ECO:0000313" key="2">
    <source>
        <dbReference type="EMBL" id="KAF5781373.1"/>
    </source>
</evidence>
<dbReference type="Gramene" id="mRNA:HanXRQr2_Chr11g0482801">
    <property type="protein sequence ID" value="CDS:HanXRQr2_Chr11g0482801.1"/>
    <property type="gene ID" value="HanXRQr2_Chr11g0482801"/>
</dbReference>
<feature type="region of interest" description="Disordered" evidence="1">
    <location>
        <begin position="40"/>
        <end position="78"/>
    </location>
</feature>
<reference evidence="2" key="1">
    <citation type="journal article" date="2017" name="Nature">
        <title>The sunflower genome provides insights into oil metabolism, flowering and Asterid evolution.</title>
        <authorList>
            <person name="Badouin H."/>
            <person name="Gouzy J."/>
            <person name="Grassa C.J."/>
            <person name="Murat F."/>
            <person name="Staton S.E."/>
            <person name="Cottret L."/>
            <person name="Lelandais-Briere C."/>
            <person name="Owens G.L."/>
            <person name="Carrere S."/>
            <person name="Mayjonade B."/>
            <person name="Legrand L."/>
            <person name="Gill N."/>
            <person name="Kane N.C."/>
            <person name="Bowers J.E."/>
            <person name="Hubner S."/>
            <person name="Bellec A."/>
            <person name="Berard A."/>
            <person name="Berges H."/>
            <person name="Blanchet N."/>
            <person name="Boniface M.C."/>
            <person name="Brunel D."/>
            <person name="Catrice O."/>
            <person name="Chaidir N."/>
            <person name="Claudel C."/>
            <person name="Donnadieu C."/>
            <person name="Faraut T."/>
            <person name="Fievet G."/>
            <person name="Helmstetter N."/>
            <person name="King M."/>
            <person name="Knapp S.J."/>
            <person name="Lai Z."/>
            <person name="Le Paslier M.C."/>
            <person name="Lippi Y."/>
            <person name="Lorenzon L."/>
            <person name="Mandel J.R."/>
            <person name="Marage G."/>
            <person name="Marchand G."/>
            <person name="Marquand E."/>
            <person name="Bret-Mestries E."/>
            <person name="Morien E."/>
            <person name="Nambeesan S."/>
            <person name="Nguyen T."/>
            <person name="Pegot-Espagnet P."/>
            <person name="Pouilly N."/>
            <person name="Raftis F."/>
            <person name="Sallet E."/>
            <person name="Schiex T."/>
            <person name="Thomas J."/>
            <person name="Vandecasteele C."/>
            <person name="Vares D."/>
            <person name="Vear F."/>
            <person name="Vautrin S."/>
            <person name="Crespi M."/>
            <person name="Mangin B."/>
            <person name="Burke J.M."/>
            <person name="Salse J."/>
            <person name="Munos S."/>
            <person name="Vincourt P."/>
            <person name="Rieseberg L.H."/>
            <person name="Langlade N.B."/>
        </authorList>
    </citation>
    <scope>NUCLEOTIDE SEQUENCE</scope>
    <source>
        <tissue evidence="2">Leaves</tissue>
    </source>
</reference>
<accession>A0A9K3MZW0</accession>
<organism evidence="2 3">
    <name type="scientific">Helianthus annuus</name>
    <name type="common">Common sunflower</name>
    <dbReference type="NCBI Taxonomy" id="4232"/>
    <lineage>
        <taxon>Eukaryota</taxon>
        <taxon>Viridiplantae</taxon>
        <taxon>Streptophyta</taxon>
        <taxon>Embryophyta</taxon>
        <taxon>Tracheophyta</taxon>
        <taxon>Spermatophyta</taxon>
        <taxon>Magnoliopsida</taxon>
        <taxon>eudicotyledons</taxon>
        <taxon>Gunneridae</taxon>
        <taxon>Pentapetalae</taxon>
        <taxon>asterids</taxon>
        <taxon>campanulids</taxon>
        <taxon>Asterales</taxon>
        <taxon>Asteraceae</taxon>
        <taxon>Asteroideae</taxon>
        <taxon>Heliantheae alliance</taxon>
        <taxon>Heliantheae</taxon>
        <taxon>Helianthus</taxon>
    </lineage>
</organism>
<feature type="region of interest" description="Disordered" evidence="1">
    <location>
        <begin position="1"/>
        <end position="28"/>
    </location>
</feature>
<dbReference type="EMBL" id="MNCJ02000326">
    <property type="protein sequence ID" value="KAF5781373.1"/>
    <property type="molecule type" value="Genomic_DNA"/>
</dbReference>
<gene>
    <name evidence="2" type="ORF">HanXRQr2_Chr11g0482801</name>
</gene>
<evidence type="ECO:0008006" key="4">
    <source>
        <dbReference type="Google" id="ProtNLM"/>
    </source>
</evidence>
<feature type="compositionally biased region" description="Low complexity" evidence="1">
    <location>
        <begin position="59"/>
        <end position="73"/>
    </location>
</feature>